<keyword evidence="2" id="KW-1185">Reference proteome</keyword>
<sequence>MSEPEAAEEGSRRRLILHEFLSLQECKELAHPFGLATDPMFSRPLSRTSSPPKLIRTYLSGCSDSHNILFSLITDGERLTLALCFSRDASYDEDN</sequence>
<organism evidence="1 2">
    <name type="scientific">Malus domestica</name>
    <name type="common">Apple</name>
    <name type="synonym">Pyrus malus</name>
    <dbReference type="NCBI Taxonomy" id="3750"/>
    <lineage>
        <taxon>Eukaryota</taxon>
        <taxon>Viridiplantae</taxon>
        <taxon>Streptophyta</taxon>
        <taxon>Embryophyta</taxon>
        <taxon>Tracheophyta</taxon>
        <taxon>Spermatophyta</taxon>
        <taxon>Magnoliopsida</taxon>
        <taxon>eudicotyledons</taxon>
        <taxon>Gunneridae</taxon>
        <taxon>Pentapetalae</taxon>
        <taxon>rosids</taxon>
        <taxon>fabids</taxon>
        <taxon>Rosales</taxon>
        <taxon>Rosaceae</taxon>
        <taxon>Amygdaloideae</taxon>
        <taxon>Maleae</taxon>
        <taxon>Malus</taxon>
    </lineage>
</organism>
<gene>
    <name evidence="1" type="ORF">DVH24_040272</name>
</gene>
<evidence type="ECO:0000313" key="1">
    <source>
        <dbReference type="EMBL" id="RXH79125.1"/>
    </source>
</evidence>
<accession>A0A498IAY1</accession>
<dbReference type="Proteomes" id="UP000290289">
    <property type="component" value="Chromosome 13"/>
</dbReference>
<dbReference type="AlphaFoldDB" id="A0A498IAY1"/>
<comment type="caution">
    <text evidence="1">The sequence shown here is derived from an EMBL/GenBank/DDBJ whole genome shotgun (WGS) entry which is preliminary data.</text>
</comment>
<name>A0A498IAY1_MALDO</name>
<protein>
    <submittedName>
        <fullName evidence="1">Uncharacterized protein</fullName>
    </submittedName>
</protein>
<proteinExistence type="predicted"/>
<dbReference type="EMBL" id="RDQH01000339">
    <property type="protein sequence ID" value="RXH79125.1"/>
    <property type="molecule type" value="Genomic_DNA"/>
</dbReference>
<evidence type="ECO:0000313" key="2">
    <source>
        <dbReference type="Proteomes" id="UP000290289"/>
    </source>
</evidence>
<reference evidence="1 2" key="1">
    <citation type="submission" date="2018-10" db="EMBL/GenBank/DDBJ databases">
        <title>A high-quality apple genome assembly.</title>
        <authorList>
            <person name="Hu J."/>
        </authorList>
    </citation>
    <scope>NUCLEOTIDE SEQUENCE [LARGE SCALE GENOMIC DNA]</scope>
    <source>
        <strain evidence="2">cv. HFTH1</strain>
        <tissue evidence="1">Young leaf</tissue>
    </source>
</reference>